<dbReference type="OrthoDB" id="5399138at2759"/>
<feature type="region of interest" description="Disordered" evidence="1">
    <location>
        <begin position="86"/>
        <end position="112"/>
    </location>
</feature>
<dbReference type="AlphaFoldDB" id="A0A2I2FB03"/>
<accession>A0A2I2FB03</accession>
<reference evidence="3 4" key="1">
    <citation type="submission" date="2017-12" db="EMBL/GenBank/DDBJ databases">
        <authorList>
            <consortium name="DOE Joint Genome Institute"/>
            <person name="Haridas S."/>
            <person name="Kjaerbolling I."/>
            <person name="Vesth T.C."/>
            <person name="Frisvad J.C."/>
            <person name="Nybo J.L."/>
            <person name="Theobald S."/>
            <person name="Kuo A."/>
            <person name="Bowyer P."/>
            <person name="Matsuda Y."/>
            <person name="Mondo S."/>
            <person name="Lyhne E.K."/>
            <person name="Kogle M.E."/>
            <person name="Clum A."/>
            <person name="Lipzen A."/>
            <person name="Salamov A."/>
            <person name="Ngan C.Y."/>
            <person name="Daum C."/>
            <person name="Chiniquy J."/>
            <person name="Barry K."/>
            <person name="LaButti K."/>
            <person name="Simmons B.A."/>
            <person name="Magnuson J.K."/>
            <person name="Mortensen U.H."/>
            <person name="Larsen T.O."/>
            <person name="Grigoriev I.V."/>
            <person name="Baker S.E."/>
            <person name="Andersen M.R."/>
            <person name="Nordberg H.P."/>
            <person name="Cantor M.N."/>
            <person name="Hua S.X."/>
        </authorList>
    </citation>
    <scope>NUCLEOTIDE SEQUENCE [LARGE SCALE GENOMIC DNA]</scope>
    <source>
        <strain evidence="3 4">CBS 102.13</strain>
    </source>
</reference>
<feature type="compositionally biased region" description="Polar residues" evidence="1">
    <location>
        <begin position="86"/>
        <end position="101"/>
    </location>
</feature>
<sequence>MLGRAYRGLPRSKSRYVINETGRRTIATFMPPSSGTADPLERWRNPPPEAEPANLSAIQNALESQSIGKSVTSASSRLSNRSCLSAISSGSQNPSIKTSGVQKKQSSTSRKKRSAFNNPLIFYCTFCCDKLKNKYDWMRHEKSIHLNLENWTCAPYGGSVVLPSTGRMRKFRRSDHLFQHLRLFHRLDTMPLIHGWKHVTVDFSSRCGFCDSRMSNWDEQADHLTVHFRQGCTMAHWKSDHEFPPEIAAQVKHSVPPYLLDFESRTLVPFSATNGAVNDHLSQMLTWASFLKAKDEPQMHPESEALEVALQPAPEPQLDSYTEVLTRHLSHYAQRMMSSDTIPADEMFQVKARHLLFDSNYQ</sequence>
<proteinExistence type="predicted"/>
<dbReference type="GeneID" id="36522285"/>
<feature type="region of interest" description="Disordered" evidence="1">
    <location>
        <begin position="28"/>
        <end position="52"/>
    </location>
</feature>
<dbReference type="STRING" id="41067.A0A2I2FB03"/>
<gene>
    <name evidence="3" type="ORF">BDW47DRAFT_117795</name>
</gene>
<protein>
    <recommendedName>
        <fullName evidence="2">C2H2-type domain-containing protein</fullName>
    </recommendedName>
</protein>
<dbReference type="PROSITE" id="PS00028">
    <property type="entry name" value="ZINC_FINGER_C2H2_1"/>
    <property type="match status" value="1"/>
</dbReference>
<name>A0A2I2FB03_ASPCN</name>
<dbReference type="EMBL" id="KZ559140">
    <property type="protein sequence ID" value="PLB37820.1"/>
    <property type="molecule type" value="Genomic_DNA"/>
</dbReference>
<feature type="domain" description="C2H2-type" evidence="2">
    <location>
        <begin position="124"/>
        <end position="145"/>
    </location>
</feature>
<evidence type="ECO:0000313" key="3">
    <source>
        <dbReference type="EMBL" id="PLB37820.1"/>
    </source>
</evidence>
<dbReference type="Proteomes" id="UP000234585">
    <property type="component" value="Unassembled WGS sequence"/>
</dbReference>
<dbReference type="RefSeq" id="XP_024671832.1">
    <property type="nucleotide sequence ID" value="XM_024815125.1"/>
</dbReference>
<dbReference type="SMART" id="SM00355">
    <property type="entry name" value="ZnF_C2H2"/>
    <property type="match status" value="2"/>
</dbReference>
<keyword evidence="4" id="KW-1185">Reference proteome</keyword>
<evidence type="ECO:0000313" key="4">
    <source>
        <dbReference type="Proteomes" id="UP000234585"/>
    </source>
</evidence>
<evidence type="ECO:0000256" key="1">
    <source>
        <dbReference type="SAM" id="MobiDB-lite"/>
    </source>
</evidence>
<organism evidence="3 4">
    <name type="scientific">Aspergillus candidus</name>
    <dbReference type="NCBI Taxonomy" id="41067"/>
    <lineage>
        <taxon>Eukaryota</taxon>
        <taxon>Fungi</taxon>
        <taxon>Dikarya</taxon>
        <taxon>Ascomycota</taxon>
        <taxon>Pezizomycotina</taxon>
        <taxon>Eurotiomycetes</taxon>
        <taxon>Eurotiomycetidae</taxon>
        <taxon>Eurotiales</taxon>
        <taxon>Aspergillaceae</taxon>
        <taxon>Aspergillus</taxon>
        <taxon>Aspergillus subgen. Circumdati</taxon>
    </lineage>
</organism>
<evidence type="ECO:0000259" key="2">
    <source>
        <dbReference type="PROSITE" id="PS00028"/>
    </source>
</evidence>
<dbReference type="InterPro" id="IPR013087">
    <property type="entry name" value="Znf_C2H2_type"/>
</dbReference>